<dbReference type="PANTHER" id="PTHR24637">
    <property type="entry name" value="COLLAGEN"/>
    <property type="match status" value="1"/>
</dbReference>
<keyword evidence="2" id="KW-0732">Signal</keyword>
<accession>A0A8D0EG97</accession>
<feature type="chain" id="PRO_5034951997" evidence="2">
    <location>
        <begin position="18"/>
        <end position="133"/>
    </location>
</feature>
<evidence type="ECO:0000256" key="1">
    <source>
        <dbReference type="SAM" id="MobiDB-lite"/>
    </source>
</evidence>
<reference evidence="3" key="1">
    <citation type="submission" date="2025-08" db="UniProtKB">
        <authorList>
            <consortium name="Ensembl"/>
        </authorList>
    </citation>
    <scope>IDENTIFICATION</scope>
</reference>
<organism evidence="3 4">
    <name type="scientific">Strix occidentalis caurina</name>
    <name type="common">northern spotted owl</name>
    <dbReference type="NCBI Taxonomy" id="311401"/>
    <lineage>
        <taxon>Eukaryota</taxon>
        <taxon>Metazoa</taxon>
        <taxon>Chordata</taxon>
        <taxon>Craniata</taxon>
        <taxon>Vertebrata</taxon>
        <taxon>Euteleostomi</taxon>
        <taxon>Archelosauria</taxon>
        <taxon>Archosauria</taxon>
        <taxon>Dinosauria</taxon>
        <taxon>Saurischia</taxon>
        <taxon>Theropoda</taxon>
        <taxon>Coelurosauria</taxon>
        <taxon>Aves</taxon>
        <taxon>Neognathae</taxon>
        <taxon>Neoaves</taxon>
        <taxon>Telluraves</taxon>
        <taxon>Strigiformes</taxon>
        <taxon>Strigidae</taxon>
        <taxon>Strix</taxon>
    </lineage>
</organism>
<evidence type="ECO:0000313" key="4">
    <source>
        <dbReference type="Proteomes" id="UP000694551"/>
    </source>
</evidence>
<dbReference type="Pfam" id="PF01391">
    <property type="entry name" value="Collagen"/>
    <property type="match status" value="1"/>
</dbReference>
<dbReference type="Proteomes" id="UP000694551">
    <property type="component" value="Unplaced"/>
</dbReference>
<sequence>MFVLSLYILIIVSEVSGNKTCCVLILLFAVLLLHGSLHFSKTPFKKIVNLLQGDRGFGVPGPPGPPGPPGTKGVQGPKGDPGFPGNPGLPGRAGFDGTPGPKGMENCPLLCSLLNFKKCRCATSHMAVKYKQC</sequence>
<reference evidence="3" key="2">
    <citation type="submission" date="2025-09" db="UniProtKB">
        <authorList>
            <consortium name="Ensembl"/>
        </authorList>
    </citation>
    <scope>IDENTIFICATION</scope>
</reference>
<feature type="region of interest" description="Disordered" evidence="1">
    <location>
        <begin position="58"/>
        <end position="97"/>
    </location>
</feature>
<feature type="signal peptide" evidence="2">
    <location>
        <begin position="1"/>
        <end position="17"/>
    </location>
</feature>
<name>A0A8D0EG97_STROC</name>
<dbReference type="PANTHER" id="PTHR24637:SF421">
    <property type="entry name" value="CUTICLE COLLAGEN DPY-2"/>
    <property type="match status" value="1"/>
</dbReference>
<keyword evidence="4" id="KW-1185">Reference proteome</keyword>
<protein>
    <submittedName>
        <fullName evidence="3">Uncharacterized protein</fullName>
    </submittedName>
</protein>
<dbReference type="AlphaFoldDB" id="A0A8D0EG97"/>
<evidence type="ECO:0000256" key="2">
    <source>
        <dbReference type="SAM" id="SignalP"/>
    </source>
</evidence>
<feature type="compositionally biased region" description="Pro residues" evidence="1">
    <location>
        <begin position="60"/>
        <end position="69"/>
    </location>
</feature>
<dbReference type="InterPro" id="IPR008160">
    <property type="entry name" value="Collagen"/>
</dbReference>
<proteinExistence type="predicted"/>
<dbReference type="Ensembl" id="ENSSOCT00000000121.1">
    <property type="protein sequence ID" value="ENSSOCP00000000118.1"/>
    <property type="gene ID" value="ENSSOCG00000000107.1"/>
</dbReference>
<evidence type="ECO:0000313" key="3">
    <source>
        <dbReference type="Ensembl" id="ENSSOCP00000000118.1"/>
    </source>
</evidence>